<dbReference type="CDD" id="cd03230">
    <property type="entry name" value="ABC_DR_subfamily_A"/>
    <property type="match status" value="1"/>
</dbReference>
<organism evidence="7 8">
    <name type="scientific">Actinopolymorpha cephalotaxi</name>
    <dbReference type="NCBI Taxonomy" id="504797"/>
    <lineage>
        <taxon>Bacteria</taxon>
        <taxon>Bacillati</taxon>
        <taxon>Actinomycetota</taxon>
        <taxon>Actinomycetes</taxon>
        <taxon>Propionibacteriales</taxon>
        <taxon>Actinopolymorphaceae</taxon>
        <taxon>Actinopolymorpha</taxon>
    </lineage>
</organism>
<proteinExistence type="predicted"/>
<keyword evidence="5" id="KW-0046">Antibiotic resistance</keyword>
<dbReference type="SMART" id="SM00382">
    <property type="entry name" value="AAA"/>
    <property type="match status" value="1"/>
</dbReference>
<dbReference type="GO" id="GO:0046677">
    <property type="term" value="P:response to antibiotic"/>
    <property type="evidence" value="ECO:0007669"/>
    <property type="project" value="UniProtKB-KW"/>
</dbReference>
<evidence type="ECO:0000313" key="8">
    <source>
        <dbReference type="Proteomes" id="UP000199052"/>
    </source>
</evidence>
<evidence type="ECO:0000256" key="2">
    <source>
        <dbReference type="ARBA" id="ARBA00022448"/>
    </source>
</evidence>
<dbReference type="InterPro" id="IPR050763">
    <property type="entry name" value="ABC_transporter_ATP-binding"/>
</dbReference>
<evidence type="ECO:0000259" key="6">
    <source>
        <dbReference type="PROSITE" id="PS50893"/>
    </source>
</evidence>
<dbReference type="PANTHER" id="PTHR42711:SF17">
    <property type="entry name" value="ABC TRANSPORTER ATP-BINDING PROTEIN"/>
    <property type="match status" value="1"/>
</dbReference>
<name>A0A1I2QWH2_9ACTN</name>
<reference evidence="7 8" key="1">
    <citation type="submission" date="2016-10" db="EMBL/GenBank/DDBJ databases">
        <authorList>
            <person name="de Groot N.N."/>
        </authorList>
    </citation>
    <scope>NUCLEOTIDE SEQUENCE [LARGE SCALE GENOMIC DNA]</scope>
    <source>
        <strain evidence="7 8">CPCC 202808</strain>
    </source>
</reference>
<dbReference type="Proteomes" id="UP000199052">
    <property type="component" value="Unassembled WGS sequence"/>
</dbReference>
<dbReference type="GO" id="GO:0016887">
    <property type="term" value="F:ATP hydrolysis activity"/>
    <property type="evidence" value="ECO:0007669"/>
    <property type="project" value="InterPro"/>
</dbReference>
<dbReference type="GO" id="GO:0005886">
    <property type="term" value="C:plasma membrane"/>
    <property type="evidence" value="ECO:0007669"/>
    <property type="project" value="UniProtKB-SubCell"/>
</dbReference>
<keyword evidence="2" id="KW-0813">Transport</keyword>
<dbReference type="EMBL" id="FOOI01000005">
    <property type="protein sequence ID" value="SFG31599.1"/>
    <property type="molecule type" value="Genomic_DNA"/>
</dbReference>
<protein>
    <submittedName>
        <fullName evidence="7">ABC-2 type transport system ATP-binding protein</fullName>
    </submittedName>
</protein>
<dbReference type="PANTHER" id="PTHR42711">
    <property type="entry name" value="ABC TRANSPORTER ATP-BINDING PROTEIN"/>
    <property type="match status" value="1"/>
</dbReference>
<dbReference type="SUPFAM" id="SSF52540">
    <property type="entry name" value="P-loop containing nucleoside triphosphate hydrolases"/>
    <property type="match status" value="1"/>
</dbReference>
<evidence type="ECO:0000313" key="7">
    <source>
        <dbReference type="EMBL" id="SFG31599.1"/>
    </source>
</evidence>
<dbReference type="STRING" id="504797.SAMN05421678_10599"/>
<feature type="domain" description="ABC transporter" evidence="6">
    <location>
        <begin position="3"/>
        <end position="226"/>
    </location>
</feature>
<dbReference type="AlphaFoldDB" id="A0A1I2QWH2"/>
<evidence type="ECO:0000256" key="3">
    <source>
        <dbReference type="ARBA" id="ARBA00022741"/>
    </source>
</evidence>
<dbReference type="PROSITE" id="PS00211">
    <property type="entry name" value="ABC_TRANSPORTER_1"/>
    <property type="match status" value="1"/>
</dbReference>
<dbReference type="PROSITE" id="PS50893">
    <property type="entry name" value="ABC_TRANSPORTER_2"/>
    <property type="match status" value="1"/>
</dbReference>
<dbReference type="InterPro" id="IPR003439">
    <property type="entry name" value="ABC_transporter-like_ATP-bd"/>
</dbReference>
<gene>
    <name evidence="7" type="ORF">SAMN05421678_10599</name>
</gene>
<accession>A0A1I2QWH2</accession>
<dbReference type="GO" id="GO:0005524">
    <property type="term" value="F:ATP binding"/>
    <property type="evidence" value="ECO:0007669"/>
    <property type="project" value="UniProtKB-KW"/>
</dbReference>
<dbReference type="Gene3D" id="3.40.50.300">
    <property type="entry name" value="P-loop containing nucleotide triphosphate hydrolases"/>
    <property type="match status" value="1"/>
</dbReference>
<dbReference type="OrthoDB" id="9804819at2"/>
<keyword evidence="3" id="KW-0547">Nucleotide-binding</keyword>
<dbReference type="Pfam" id="PF00005">
    <property type="entry name" value="ABC_tran"/>
    <property type="match status" value="1"/>
</dbReference>
<evidence type="ECO:0000256" key="1">
    <source>
        <dbReference type="ARBA" id="ARBA00004202"/>
    </source>
</evidence>
<keyword evidence="4 7" id="KW-0067">ATP-binding</keyword>
<sequence length="312" mass="32408">MAVHLSGLVKSYGHVHAVRGVDLDIAPGEVVALLGPNGAGKSTTVDMLLGLARPDQGTVSLFGVEPAQAVAQGHVGAMLQAGSLLPDATVGELVAMFAALHRAPLPVKEALERAGIADLADRPTGKLSGGQAQRVRFALAVVPDPVLLVLDEPTVGMDVESRRAFWASMRDLTAAGRTVLFATHYLDEADDYADRVVLMRSGRIIADGTAAAIKNQVSGRRISARLPGADAARLGALPGVSEVAVHGDQVTLHCTDADAALRALLPAYEQAADIEVRSVDLEDAVVALTSAAEDQAKDRAGKLAAEDRRSSS</sequence>
<dbReference type="InterPro" id="IPR017871">
    <property type="entry name" value="ABC_transporter-like_CS"/>
</dbReference>
<dbReference type="InterPro" id="IPR027417">
    <property type="entry name" value="P-loop_NTPase"/>
</dbReference>
<comment type="subcellular location">
    <subcellularLocation>
        <location evidence="1">Cell membrane</location>
        <topology evidence="1">Peripheral membrane protein</topology>
    </subcellularLocation>
</comment>
<evidence type="ECO:0000256" key="5">
    <source>
        <dbReference type="ARBA" id="ARBA00023251"/>
    </source>
</evidence>
<evidence type="ECO:0000256" key="4">
    <source>
        <dbReference type="ARBA" id="ARBA00022840"/>
    </source>
</evidence>
<dbReference type="InterPro" id="IPR003593">
    <property type="entry name" value="AAA+_ATPase"/>
</dbReference>